<comment type="caution">
    <text evidence="1">The sequence shown here is derived from an EMBL/GenBank/DDBJ whole genome shotgun (WGS) entry which is preliminary data.</text>
</comment>
<dbReference type="EMBL" id="JAGFBS010000076">
    <property type="protein sequence ID" value="KAG6369530.1"/>
    <property type="molecule type" value="Genomic_DNA"/>
</dbReference>
<organism evidence="1 2">
    <name type="scientific">Boletus reticuloceps</name>
    <dbReference type="NCBI Taxonomy" id="495285"/>
    <lineage>
        <taxon>Eukaryota</taxon>
        <taxon>Fungi</taxon>
        <taxon>Dikarya</taxon>
        <taxon>Basidiomycota</taxon>
        <taxon>Agaricomycotina</taxon>
        <taxon>Agaricomycetes</taxon>
        <taxon>Agaricomycetidae</taxon>
        <taxon>Boletales</taxon>
        <taxon>Boletineae</taxon>
        <taxon>Boletaceae</taxon>
        <taxon>Boletoideae</taxon>
        <taxon>Boletus</taxon>
    </lineage>
</organism>
<name>A0A8I3A434_9AGAM</name>
<keyword evidence="2" id="KW-1185">Reference proteome</keyword>
<reference evidence="1" key="1">
    <citation type="submission" date="2021-03" db="EMBL/GenBank/DDBJ databases">
        <title>Evolutionary innovations through gain and loss of genes in the ectomycorrhizal Boletales.</title>
        <authorList>
            <person name="Wu G."/>
            <person name="Miyauchi S."/>
            <person name="Morin E."/>
            <person name="Yang Z.-L."/>
            <person name="Xu J."/>
            <person name="Martin F.M."/>
        </authorList>
    </citation>
    <scope>NUCLEOTIDE SEQUENCE</scope>
    <source>
        <strain evidence="1">BR01</strain>
    </source>
</reference>
<evidence type="ECO:0000313" key="2">
    <source>
        <dbReference type="Proteomes" id="UP000683000"/>
    </source>
</evidence>
<sequence length="261" mass="29676">MEVTDPKGRCNYCNIYAGRDKVKTCSRCRLVSKFAKKPPYSSALQAWYDTAVKNAKWLLGGPTNRGVHPSFEKALPKTQRPMRSTQRSLNGSIIGGLSCTTGRFGPWIWRIIQKTVWPPTGDDNFLVIELERRPNPPNQSLYFKMHGGDIVTRERFLARLRELDELDDEIVASVNERRSNDTAQTIVICEDLIRFLWFSLRDGGASLRQRDPAFSRALAQGWERDLIEAINTGQREYIPISPKQSINLTLSDPCSGIFKRA</sequence>
<dbReference type="AlphaFoldDB" id="A0A8I3A434"/>
<dbReference type="OrthoDB" id="9922773at2759"/>
<proteinExistence type="predicted"/>
<protein>
    <submittedName>
        <fullName evidence="1">Uncharacterized protein</fullName>
    </submittedName>
</protein>
<gene>
    <name evidence="1" type="ORF">JVT61DRAFT_14279</name>
</gene>
<dbReference type="Proteomes" id="UP000683000">
    <property type="component" value="Unassembled WGS sequence"/>
</dbReference>
<evidence type="ECO:0000313" key="1">
    <source>
        <dbReference type="EMBL" id="KAG6369530.1"/>
    </source>
</evidence>
<accession>A0A8I3A434</accession>